<proteinExistence type="predicted"/>
<evidence type="ECO:0000313" key="2">
    <source>
        <dbReference type="Proteomes" id="UP000712600"/>
    </source>
</evidence>
<dbReference type="AlphaFoldDB" id="A0A8S9RJ74"/>
<evidence type="ECO:0000313" key="1">
    <source>
        <dbReference type="EMBL" id="KAF3572839.1"/>
    </source>
</evidence>
<comment type="caution">
    <text evidence="1">The sequence shown here is derived from an EMBL/GenBank/DDBJ whole genome shotgun (WGS) entry which is preliminary data.</text>
</comment>
<reference evidence="1" key="1">
    <citation type="submission" date="2019-12" db="EMBL/GenBank/DDBJ databases">
        <title>Genome sequencing and annotation of Brassica cretica.</title>
        <authorList>
            <person name="Studholme D.J."/>
            <person name="Sarris P."/>
        </authorList>
    </citation>
    <scope>NUCLEOTIDE SEQUENCE</scope>
    <source>
        <strain evidence="1">PFS-109/04</strain>
        <tissue evidence="1">Leaf</tissue>
    </source>
</reference>
<name>A0A8S9RJ74_BRACR</name>
<accession>A0A8S9RJ74</accession>
<dbReference type="Proteomes" id="UP000712600">
    <property type="component" value="Unassembled WGS sequence"/>
</dbReference>
<protein>
    <submittedName>
        <fullName evidence="1">Uncharacterized protein</fullName>
    </submittedName>
</protein>
<dbReference type="EMBL" id="QGKX02000095">
    <property type="protein sequence ID" value="KAF3572839.1"/>
    <property type="molecule type" value="Genomic_DNA"/>
</dbReference>
<sequence length="81" mass="8953">MLEGVNGGYVFPIEEFVVPRLPNVPTDPWEVCMPIFQGRSVIIVRNIKQVDPSHPVPYRSGFVFVRVTAGQARADCGPQNG</sequence>
<gene>
    <name evidence="1" type="ORF">F2Q69_00059031</name>
</gene>
<organism evidence="1 2">
    <name type="scientific">Brassica cretica</name>
    <name type="common">Mustard</name>
    <dbReference type="NCBI Taxonomy" id="69181"/>
    <lineage>
        <taxon>Eukaryota</taxon>
        <taxon>Viridiplantae</taxon>
        <taxon>Streptophyta</taxon>
        <taxon>Embryophyta</taxon>
        <taxon>Tracheophyta</taxon>
        <taxon>Spermatophyta</taxon>
        <taxon>Magnoliopsida</taxon>
        <taxon>eudicotyledons</taxon>
        <taxon>Gunneridae</taxon>
        <taxon>Pentapetalae</taxon>
        <taxon>rosids</taxon>
        <taxon>malvids</taxon>
        <taxon>Brassicales</taxon>
        <taxon>Brassicaceae</taxon>
        <taxon>Brassiceae</taxon>
        <taxon>Brassica</taxon>
    </lineage>
</organism>